<accession>A0A0E9U915</accession>
<name>A0A0E9U915_ANGAN</name>
<protein>
    <submittedName>
        <fullName evidence="1">Uncharacterized protein</fullName>
    </submittedName>
</protein>
<dbReference type="AlphaFoldDB" id="A0A0E9U915"/>
<dbReference type="EMBL" id="GBXM01046897">
    <property type="protein sequence ID" value="JAH61680.1"/>
    <property type="molecule type" value="Transcribed_RNA"/>
</dbReference>
<proteinExistence type="predicted"/>
<reference evidence="1" key="2">
    <citation type="journal article" date="2015" name="Fish Shellfish Immunol.">
        <title>Early steps in the European eel (Anguilla anguilla)-Vibrio vulnificus interaction in the gills: Role of the RtxA13 toxin.</title>
        <authorList>
            <person name="Callol A."/>
            <person name="Pajuelo D."/>
            <person name="Ebbesson L."/>
            <person name="Teles M."/>
            <person name="MacKenzie S."/>
            <person name="Amaro C."/>
        </authorList>
    </citation>
    <scope>NUCLEOTIDE SEQUENCE</scope>
</reference>
<reference evidence="1" key="1">
    <citation type="submission" date="2014-11" db="EMBL/GenBank/DDBJ databases">
        <authorList>
            <person name="Amaro Gonzalez C."/>
        </authorList>
    </citation>
    <scope>NUCLEOTIDE SEQUENCE</scope>
</reference>
<evidence type="ECO:0000313" key="1">
    <source>
        <dbReference type="EMBL" id="JAH61680.1"/>
    </source>
</evidence>
<organism evidence="1">
    <name type="scientific">Anguilla anguilla</name>
    <name type="common">European freshwater eel</name>
    <name type="synonym">Muraena anguilla</name>
    <dbReference type="NCBI Taxonomy" id="7936"/>
    <lineage>
        <taxon>Eukaryota</taxon>
        <taxon>Metazoa</taxon>
        <taxon>Chordata</taxon>
        <taxon>Craniata</taxon>
        <taxon>Vertebrata</taxon>
        <taxon>Euteleostomi</taxon>
        <taxon>Actinopterygii</taxon>
        <taxon>Neopterygii</taxon>
        <taxon>Teleostei</taxon>
        <taxon>Anguilliformes</taxon>
        <taxon>Anguillidae</taxon>
        <taxon>Anguilla</taxon>
    </lineage>
</organism>
<sequence>MFAGGCTTIHVLECFCLGRIYDF</sequence>